<evidence type="ECO:0000313" key="2">
    <source>
        <dbReference type="Proteomes" id="UP001332931"/>
    </source>
</evidence>
<reference evidence="1 2" key="1">
    <citation type="submission" date="2024-01" db="EMBL/GenBank/DDBJ databases">
        <title>Description of Olsenella sp. nov., isolated from pig feces.</title>
        <authorList>
            <person name="Chang Y.-H."/>
        </authorList>
    </citation>
    <scope>NUCLEOTIDE SEQUENCE [LARGE SCALE GENOMIC DNA]</scope>
    <source>
        <strain evidence="1 2">YH-ols2223</strain>
    </source>
</reference>
<name>A0ABU7RAE7_9ACTN</name>
<dbReference type="Pfam" id="PF08827">
    <property type="entry name" value="DUF1805"/>
    <property type="match status" value="1"/>
</dbReference>
<evidence type="ECO:0000313" key="1">
    <source>
        <dbReference type="EMBL" id="MEE6147478.1"/>
    </source>
</evidence>
<dbReference type="Gene3D" id="3.30.1980.10">
    <property type="entry name" value="Hypothetical protein YunC"/>
    <property type="match status" value="1"/>
</dbReference>
<dbReference type="InterPro" id="IPR036493">
    <property type="entry name" value="YunC_sf"/>
</dbReference>
<gene>
    <name evidence="1" type="ORF">VXJ25_05655</name>
</gene>
<comment type="caution">
    <text evidence="1">The sequence shown here is derived from an EMBL/GenBank/DDBJ whole genome shotgun (WGS) entry which is preliminary data.</text>
</comment>
<organism evidence="1 2">
    <name type="scientific">Olsenella absiana</name>
    <dbReference type="NCBI Taxonomy" id="3115222"/>
    <lineage>
        <taxon>Bacteria</taxon>
        <taxon>Bacillati</taxon>
        <taxon>Actinomycetota</taxon>
        <taxon>Coriobacteriia</taxon>
        <taxon>Coriobacteriales</taxon>
        <taxon>Atopobiaceae</taxon>
        <taxon>Olsenella</taxon>
    </lineage>
</organism>
<dbReference type="SUPFAM" id="SSF102891">
    <property type="entry name" value="Hypothetical protein Ta1206"/>
    <property type="match status" value="1"/>
</dbReference>
<dbReference type="Proteomes" id="UP001332931">
    <property type="component" value="Unassembled WGS sequence"/>
</dbReference>
<protein>
    <submittedName>
        <fullName evidence="1">DUF1805 domain-containing protein</fullName>
    </submittedName>
</protein>
<proteinExistence type="predicted"/>
<keyword evidence="2" id="KW-1185">Reference proteome</keyword>
<sequence>MVTTEVLTIGSGKAEGLIVPALAGEGHANLIVIRCARGFLMCGYLSLEKAEQLGDVAVRVAGASFEDVLANKVTGMTPQAAELGVKEGMTGLEAAELLNS</sequence>
<dbReference type="EMBL" id="JAZGJQ010000005">
    <property type="protein sequence ID" value="MEE6147478.1"/>
    <property type="molecule type" value="Genomic_DNA"/>
</dbReference>
<dbReference type="RefSeq" id="WP_330958247.1">
    <property type="nucleotide sequence ID" value="NZ_JAZGJQ010000005.1"/>
</dbReference>
<dbReference type="InterPro" id="IPR014931">
    <property type="entry name" value="DUF1805"/>
</dbReference>
<accession>A0ABU7RAE7</accession>